<feature type="transmembrane region" description="Helical" evidence="5">
    <location>
        <begin position="358"/>
        <end position="378"/>
    </location>
</feature>
<feature type="domain" description="O-antigen ligase-related" evidence="6">
    <location>
        <begin position="179"/>
        <end position="336"/>
    </location>
</feature>
<dbReference type="KEGG" id="tni:TVNIR_3046"/>
<gene>
    <name evidence="7" type="ordered locus">TVNIR_3046</name>
</gene>
<feature type="transmembrane region" description="Helical" evidence="5">
    <location>
        <begin position="171"/>
        <end position="188"/>
    </location>
</feature>
<accession>L0E059</accession>
<comment type="subcellular location">
    <subcellularLocation>
        <location evidence="1">Membrane</location>
        <topology evidence="1">Multi-pass membrane protein</topology>
    </subcellularLocation>
</comment>
<feature type="transmembrane region" description="Helical" evidence="5">
    <location>
        <begin position="216"/>
        <end position="237"/>
    </location>
</feature>
<feature type="transmembrane region" description="Helical" evidence="5">
    <location>
        <begin position="384"/>
        <end position="402"/>
    </location>
</feature>
<feature type="transmembrane region" description="Helical" evidence="5">
    <location>
        <begin position="53"/>
        <end position="70"/>
    </location>
</feature>
<evidence type="ECO:0000256" key="4">
    <source>
        <dbReference type="ARBA" id="ARBA00023136"/>
    </source>
</evidence>
<dbReference type="PANTHER" id="PTHR37422:SF17">
    <property type="entry name" value="O-ANTIGEN LIGASE"/>
    <property type="match status" value="1"/>
</dbReference>
<feature type="transmembrane region" description="Helical" evidence="5">
    <location>
        <begin position="143"/>
        <end position="164"/>
    </location>
</feature>
<dbReference type="AlphaFoldDB" id="L0E059"/>
<keyword evidence="2 5" id="KW-0812">Transmembrane</keyword>
<keyword evidence="4 5" id="KW-0472">Membrane</keyword>
<evidence type="ECO:0000313" key="7">
    <source>
        <dbReference type="EMBL" id="AGA34683.1"/>
    </source>
</evidence>
<feature type="transmembrane region" description="Helical" evidence="5">
    <location>
        <begin position="30"/>
        <end position="46"/>
    </location>
</feature>
<name>L0E059_THIND</name>
<dbReference type="Pfam" id="PF04932">
    <property type="entry name" value="Wzy_C"/>
    <property type="match status" value="1"/>
</dbReference>
<dbReference type="EMBL" id="CP003989">
    <property type="protein sequence ID" value="AGA34683.1"/>
    <property type="molecule type" value="Genomic_DNA"/>
</dbReference>
<keyword evidence="8" id="KW-1185">Reference proteome</keyword>
<dbReference type="InterPro" id="IPR007016">
    <property type="entry name" value="O-antigen_ligase-rel_domated"/>
</dbReference>
<dbReference type="PATRIC" id="fig|1255043.3.peg.3074"/>
<evidence type="ECO:0000256" key="5">
    <source>
        <dbReference type="SAM" id="Phobius"/>
    </source>
</evidence>
<dbReference type="OrthoDB" id="8576060at2"/>
<organism evidence="7 8">
    <name type="scientific">Thioalkalivibrio nitratireducens (strain DSM 14787 / UNIQEM 213 / ALEN2)</name>
    <dbReference type="NCBI Taxonomy" id="1255043"/>
    <lineage>
        <taxon>Bacteria</taxon>
        <taxon>Pseudomonadati</taxon>
        <taxon>Pseudomonadota</taxon>
        <taxon>Gammaproteobacteria</taxon>
        <taxon>Chromatiales</taxon>
        <taxon>Ectothiorhodospiraceae</taxon>
        <taxon>Thioalkalivibrio</taxon>
    </lineage>
</organism>
<feature type="transmembrane region" description="Helical" evidence="5">
    <location>
        <begin position="330"/>
        <end position="351"/>
    </location>
</feature>
<feature type="transmembrane region" description="Helical" evidence="5">
    <location>
        <begin position="7"/>
        <end position="24"/>
    </location>
</feature>
<dbReference type="STRING" id="1255043.TVNIR_3046"/>
<protein>
    <submittedName>
        <fullName evidence="7">O-antigen polymerase</fullName>
    </submittedName>
</protein>
<reference evidence="7" key="1">
    <citation type="submission" date="2015-12" db="EMBL/GenBank/DDBJ databases">
        <authorList>
            <person name="Tikhonova T.V."/>
            <person name="Pavlov A.R."/>
            <person name="Beletsky A.V."/>
            <person name="Mardanov A.V."/>
            <person name="Sorokin D.Y."/>
            <person name="Ravin N.V."/>
            <person name="Popov V.O."/>
        </authorList>
    </citation>
    <scope>NUCLEOTIDE SEQUENCE</scope>
    <source>
        <strain evidence="7">DSM 14787</strain>
    </source>
</reference>
<dbReference type="GO" id="GO:0016020">
    <property type="term" value="C:membrane"/>
    <property type="evidence" value="ECO:0007669"/>
    <property type="project" value="UniProtKB-SubCell"/>
</dbReference>
<dbReference type="Proteomes" id="UP000010809">
    <property type="component" value="Chromosome"/>
</dbReference>
<proteinExistence type="predicted"/>
<evidence type="ECO:0000256" key="2">
    <source>
        <dbReference type="ARBA" id="ARBA00022692"/>
    </source>
</evidence>
<evidence type="ECO:0000259" key="6">
    <source>
        <dbReference type="Pfam" id="PF04932"/>
    </source>
</evidence>
<evidence type="ECO:0000256" key="1">
    <source>
        <dbReference type="ARBA" id="ARBA00004141"/>
    </source>
</evidence>
<evidence type="ECO:0000313" key="8">
    <source>
        <dbReference type="Proteomes" id="UP000010809"/>
    </source>
</evidence>
<sequence>MTLSPQAGLMTVSALLFLMLATVTSTPVRPTVWALILLVFATAYLLRHREARALAGLDLAVVLALLSYLFTSVPHMIREPNVSYYTAGPLGMAAAVPVYLVLRHALQDPARLRTALEWGLAAGAVGTLAVALYQYFWLGHPRVTNFLMVINLGFVNVAMLFLALGLMRGSAYRPLLAVAMVAMTLIALLNATRGSLVVIPLLLVAWVLLNRDRVSLRSLGVGALAFVVLAGLAYSAIPALQDRVAQSVDEARFIARGDLESPISSGDRLGLWIAAGHAFLENPLTGLMRSQREEQIGDLVDAGVVHSRVAVFTGGHAHNHYFEMLASTGILGLVGILAYMVFPAVLFLWRYRRDRSDGFALAGLLFVAAFMVSSMTEVPLKKDYIAFFYGSLVAALLALSLVHRGSGQARTAVAGDASGGPR</sequence>
<keyword evidence="3 5" id="KW-1133">Transmembrane helix</keyword>
<dbReference type="InterPro" id="IPR051533">
    <property type="entry name" value="WaaL-like"/>
</dbReference>
<feature type="transmembrane region" description="Helical" evidence="5">
    <location>
        <begin position="82"/>
        <end position="102"/>
    </location>
</feature>
<feature type="transmembrane region" description="Helical" evidence="5">
    <location>
        <begin position="114"/>
        <end position="137"/>
    </location>
</feature>
<feature type="transmembrane region" description="Helical" evidence="5">
    <location>
        <begin position="194"/>
        <end position="209"/>
    </location>
</feature>
<dbReference type="PANTHER" id="PTHR37422">
    <property type="entry name" value="TEICHURONIC ACID BIOSYNTHESIS PROTEIN TUAE"/>
    <property type="match status" value="1"/>
</dbReference>
<dbReference type="HOGENOM" id="CLU_049451_0_1_6"/>
<dbReference type="eggNOG" id="COG3307">
    <property type="taxonomic scope" value="Bacteria"/>
</dbReference>
<dbReference type="RefSeq" id="WP_015259791.1">
    <property type="nucleotide sequence ID" value="NC_019902.2"/>
</dbReference>
<evidence type="ECO:0000256" key="3">
    <source>
        <dbReference type="ARBA" id="ARBA00022989"/>
    </source>
</evidence>